<dbReference type="EMBL" id="JWHT01000018">
    <property type="protein sequence ID" value="KIU24979.1"/>
    <property type="molecule type" value="Genomic_DNA"/>
</dbReference>
<organism evidence="1 2">
    <name type="scientific">Weissella cibaria</name>
    <dbReference type="NCBI Taxonomy" id="137591"/>
    <lineage>
        <taxon>Bacteria</taxon>
        <taxon>Bacillati</taxon>
        <taxon>Bacillota</taxon>
        <taxon>Bacilli</taxon>
        <taxon>Lactobacillales</taxon>
        <taxon>Lactobacillaceae</taxon>
        <taxon>Weissella</taxon>
    </lineage>
</organism>
<protein>
    <submittedName>
        <fullName evidence="1">Uncharacterized protein</fullName>
    </submittedName>
</protein>
<dbReference type="RefSeq" id="WP_043940952.1">
    <property type="nucleotide sequence ID" value="NZ_JWHT01000018.1"/>
</dbReference>
<evidence type="ECO:0000313" key="1">
    <source>
        <dbReference type="EMBL" id="KIU24979.1"/>
    </source>
</evidence>
<dbReference type="PATRIC" id="fig|137591.24.peg.797"/>
<reference evidence="1 2" key="1">
    <citation type="journal article" date="2015" name="Microbiology (Mosc.)">
        <title>Genomics of the Weissella cibaria species with an examination of its metabolic traits.</title>
        <authorList>
            <person name="Lynch K.M."/>
            <person name="Lucid A."/>
            <person name="Arendt E.K."/>
            <person name="Sleator R.D."/>
            <person name="Lucey B."/>
            <person name="Coffey A."/>
        </authorList>
    </citation>
    <scope>NUCLEOTIDE SEQUENCE [LARGE SCALE GENOMIC DNA]</scope>
    <source>
        <strain evidence="1 2">AB3b</strain>
    </source>
</reference>
<comment type="caution">
    <text evidence="1">The sequence shown here is derived from an EMBL/GenBank/DDBJ whole genome shotgun (WGS) entry which is preliminary data.</text>
</comment>
<dbReference type="Proteomes" id="UP000032289">
    <property type="component" value="Unassembled WGS sequence"/>
</dbReference>
<gene>
    <name evidence="1" type="ORF">ab3b_00815</name>
</gene>
<sequence length="156" mass="19141">MVAKLLCEFGEWHEKEYRIVKAGLMVVTNDDELAMWFRRMRQDYRDNRVTRVYTDRQIDAVEYAIFGALFKEDFDRVRQLVRLALTNNPSLTNTLRYTSWRWRVESYRLYEQFADNPLETIRQLKSHYNNYAVRLGDGPLVQYYQRRYDALWQQYR</sequence>
<dbReference type="AlphaFoldDB" id="A0A0D1KJW5"/>
<evidence type="ECO:0000313" key="2">
    <source>
        <dbReference type="Proteomes" id="UP000032289"/>
    </source>
</evidence>
<name>A0A0D1KJW5_9LACO</name>
<proteinExistence type="predicted"/>
<accession>A0A0D1KJW5</accession>